<organism evidence="18 19">
    <name type="scientific">Parvibaculum sedimenti</name>
    <dbReference type="NCBI Taxonomy" id="2608632"/>
    <lineage>
        <taxon>Bacteria</taxon>
        <taxon>Pseudomonadati</taxon>
        <taxon>Pseudomonadota</taxon>
        <taxon>Alphaproteobacteria</taxon>
        <taxon>Hyphomicrobiales</taxon>
        <taxon>Parvibaculaceae</taxon>
        <taxon>Parvibaculum</taxon>
    </lineage>
</organism>
<dbReference type="SMART" id="SM00388">
    <property type="entry name" value="HisKA"/>
    <property type="match status" value="1"/>
</dbReference>
<comment type="subcellular location">
    <subcellularLocation>
        <location evidence="2">Cell inner membrane</location>
        <topology evidence="2">Multi-pass membrane protein</topology>
    </subcellularLocation>
</comment>
<dbReference type="GO" id="GO:0000155">
    <property type="term" value="F:phosphorelay sensor kinase activity"/>
    <property type="evidence" value="ECO:0007669"/>
    <property type="project" value="InterPro"/>
</dbReference>
<dbReference type="PANTHER" id="PTHR44936">
    <property type="entry name" value="SENSOR PROTEIN CREC"/>
    <property type="match status" value="1"/>
</dbReference>
<feature type="domain" description="Histidine kinase" evidence="16">
    <location>
        <begin position="247"/>
        <end position="447"/>
    </location>
</feature>
<sequence>MRGLLLRICLIVAMAIVVMVAAGFAIYFAQWQDTLGSGLPLPVPNQVVAIVEVVEKTPEADLPRLLTALNSSYVRVAVSAKEPDSDGTVSMPLMTRLVAGYLRALGGRKVRAMVDVSEGPCSDVVNLRGGRFLAMHPMRLVVELRDGRSLTIDFRSSVLMRFTGFRMALMVLVVTLLVGAASLWAVQRQIRPIQKLAAAVDQFGTSLDRAPIEEEGASDVRRLILAFNRMQGRIRDLVEGRTRMMAAISHDLGTYLTRLRLRAEFIADEDQRERAIRDIEDMSGLMNDTLTLARLDNNGEELDVVDLAPVARRAVEATGVPEAKLRLHLPDGPVSVCGKEAALGRALANLISNALKYGGEADVTLSREGGIVRLLVEDRGPGIPAAQREAVLEAFYRLDTARNLDAGGFGLGLAIVADVVRHHKGKITLGDREGGGLKVDIELPAASE</sequence>
<dbReference type="SMART" id="SM00387">
    <property type="entry name" value="HATPase_c"/>
    <property type="match status" value="1"/>
</dbReference>
<accession>A0A6N6VJH3</accession>
<dbReference type="EMBL" id="WESC01000013">
    <property type="protein sequence ID" value="KAB7739076.1"/>
    <property type="molecule type" value="Genomic_DNA"/>
</dbReference>
<keyword evidence="12 15" id="KW-1133">Transmembrane helix</keyword>
<evidence type="ECO:0000256" key="2">
    <source>
        <dbReference type="ARBA" id="ARBA00004429"/>
    </source>
</evidence>
<evidence type="ECO:0000256" key="10">
    <source>
        <dbReference type="ARBA" id="ARBA00022777"/>
    </source>
</evidence>
<keyword evidence="13" id="KW-0902">Two-component regulatory system</keyword>
<evidence type="ECO:0000313" key="18">
    <source>
        <dbReference type="EMBL" id="KAB7739076.1"/>
    </source>
</evidence>
<evidence type="ECO:0000256" key="8">
    <source>
        <dbReference type="ARBA" id="ARBA00022692"/>
    </source>
</evidence>
<feature type="transmembrane region" description="Helical" evidence="15">
    <location>
        <begin position="165"/>
        <end position="186"/>
    </location>
</feature>
<dbReference type="InterPro" id="IPR003594">
    <property type="entry name" value="HATPase_dom"/>
</dbReference>
<dbReference type="AlphaFoldDB" id="A0A6N6VJH3"/>
<dbReference type="InterPro" id="IPR036890">
    <property type="entry name" value="HATPase_C_sf"/>
</dbReference>
<evidence type="ECO:0000256" key="6">
    <source>
        <dbReference type="ARBA" id="ARBA00022553"/>
    </source>
</evidence>
<dbReference type="GO" id="GO:0005524">
    <property type="term" value="F:ATP binding"/>
    <property type="evidence" value="ECO:0007669"/>
    <property type="project" value="UniProtKB-KW"/>
</dbReference>
<dbReference type="SUPFAM" id="SSF47384">
    <property type="entry name" value="Homodimeric domain of signal transducing histidine kinase"/>
    <property type="match status" value="1"/>
</dbReference>
<comment type="caution">
    <text evidence="18">The sequence shown here is derived from an EMBL/GenBank/DDBJ whole genome shotgun (WGS) entry which is preliminary data.</text>
</comment>
<dbReference type="InterPro" id="IPR003661">
    <property type="entry name" value="HisK_dim/P_dom"/>
</dbReference>
<feature type="domain" description="HAMP" evidence="17">
    <location>
        <begin position="187"/>
        <end position="239"/>
    </location>
</feature>
<evidence type="ECO:0000256" key="7">
    <source>
        <dbReference type="ARBA" id="ARBA00022679"/>
    </source>
</evidence>
<feature type="transmembrane region" description="Helical" evidence="15">
    <location>
        <begin position="5"/>
        <end position="29"/>
    </location>
</feature>
<evidence type="ECO:0000256" key="13">
    <source>
        <dbReference type="ARBA" id="ARBA00023012"/>
    </source>
</evidence>
<dbReference type="Gene3D" id="3.30.565.10">
    <property type="entry name" value="Histidine kinase-like ATPase, C-terminal domain"/>
    <property type="match status" value="1"/>
</dbReference>
<dbReference type="Gene3D" id="1.10.287.130">
    <property type="match status" value="1"/>
</dbReference>
<dbReference type="InterPro" id="IPR005467">
    <property type="entry name" value="His_kinase_dom"/>
</dbReference>
<evidence type="ECO:0000256" key="4">
    <source>
        <dbReference type="ARBA" id="ARBA00022475"/>
    </source>
</evidence>
<dbReference type="Pfam" id="PF00512">
    <property type="entry name" value="HisKA"/>
    <property type="match status" value="1"/>
</dbReference>
<evidence type="ECO:0000256" key="14">
    <source>
        <dbReference type="ARBA" id="ARBA00023136"/>
    </source>
</evidence>
<evidence type="ECO:0000259" key="17">
    <source>
        <dbReference type="PROSITE" id="PS50885"/>
    </source>
</evidence>
<dbReference type="Pfam" id="PF00672">
    <property type="entry name" value="HAMP"/>
    <property type="match status" value="1"/>
</dbReference>
<dbReference type="InterPro" id="IPR004358">
    <property type="entry name" value="Sig_transdc_His_kin-like_C"/>
</dbReference>
<dbReference type="PROSITE" id="PS50885">
    <property type="entry name" value="HAMP"/>
    <property type="match status" value="1"/>
</dbReference>
<keyword evidence="4" id="KW-1003">Cell membrane</keyword>
<dbReference type="GO" id="GO:0005886">
    <property type="term" value="C:plasma membrane"/>
    <property type="evidence" value="ECO:0007669"/>
    <property type="project" value="UniProtKB-SubCell"/>
</dbReference>
<keyword evidence="5" id="KW-0997">Cell inner membrane</keyword>
<dbReference type="SMART" id="SM00304">
    <property type="entry name" value="HAMP"/>
    <property type="match status" value="1"/>
</dbReference>
<dbReference type="EC" id="2.7.13.3" evidence="3"/>
<evidence type="ECO:0000256" key="15">
    <source>
        <dbReference type="SAM" id="Phobius"/>
    </source>
</evidence>
<dbReference type="Pfam" id="PF02518">
    <property type="entry name" value="HATPase_c"/>
    <property type="match status" value="1"/>
</dbReference>
<gene>
    <name evidence="18" type="ORF">F2P47_13780</name>
</gene>
<keyword evidence="7" id="KW-0808">Transferase</keyword>
<evidence type="ECO:0000313" key="19">
    <source>
        <dbReference type="Proteomes" id="UP000468901"/>
    </source>
</evidence>
<keyword evidence="6" id="KW-0597">Phosphoprotein</keyword>
<dbReference type="InterPro" id="IPR003660">
    <property type="entry name" value="HAMP_dom"/>
</dbReference>
<evidence type="ECO:0000256" key="3">
    <source>
        <dbReference type="ARBA" id="ARBA00012438"/>
    </source>
</evidence>
<reference evidence="18 19" key="1">
    <citation type="submission" date="2019-09" db="EMBL/GenBank/DDBJ databases">
        <title>Parvibaculum sedimenti sp. nov., isolated from sediment.</title>
        <authorList>
            <person name="Wang Y."/>
        </authorList>
    </citation>
    <scope>NUCLEOTIDE SEQUENCE [LARGE SCALE GENOMIC DNA]</scope>
    <source>
        <strain evidence="18 19">HXT-9</strain>
    </source>
</reference>
<keyword evidence="19" id="KW-1185">Reference proteome</keyword>
<dbReference type="RefSeq" id="WP_152216959.1">
    <property type="nucleotide sequence ID" value="NZ_WESC01000013.1"/>
</dbReference>
<evidence type="ECO:0000256" key="9">
    <source>
        <dbReference type="ARBA" id="ARBA00022741"/>
    </source>
</evidence>
<keyword evidence="11" id="KW-0067">ATP-binding</keyword>
<keyword evidence="8 15" id="KW-0812">Transmembrane</keyword>
<evidence type="ECO:0000256" key="12">
    <source>
        <dbReference type="ARBA" id="ARBA00022989"/>
    </source>
</evidence>
<dbReference type="SUPFAM" id="SSF55874">
    <property type="entry name" value="ATPase domain of HSP90 chaperone/DNA topoisomerase II/histidine kinase"/>
    <property type="match status" value="1"/>
</dbReference>
<dbReference type="InterPro" id="IPR050980">
    <property type="entry name" value="2C_sensor_his_kinase"/>
</dbReference>
<evidence type="ECO:0000256" key="5">
    <source>
        <dbReference type="ARBA" id="ARBA00022519"/>
    </source>
</evidence>
<dbReference type="InterPro" id="IPR036097">
    <property type="entry name" value="HisK_dim/P_sf"/>
</dbReference>
<evidence type="ECO:0000256" key="1">
    <source>
        <dbReference type="ARBA" id="ARBA00000085"/>
    </source>
</evidence>
<dbReference type="Proteomes" id="UP000468901">
    <property type="component" value="Unassembled WGS sequence"/>
</dbReference>
<proteinExistence type="predicted"/>
<dbReference type="PRINTS" id="PR00344">
    <property type="entry name" value="BCTRLSENSOR"/>
</dbReference>
<evidence type="ECO:0000259" key="16">
    <source>
        <dbReference type="PROSITE" id="PS50109"/>
    </source>
</evidence>
<name>A0A6N6VJH3_9HYPH</name>
<keyword evidence="14 15" id="KW-0472">Membrane</keyword>
<evidence type="ECO:0000256" key="11">
    <source>
        <dbReference type="ARBA" id="ARBA00022840"/>
    </source>
</evidence>
<dbReference type="PROSITE" id="PS50109">
    <property type="entry name" value="HIS_KIN"/>
    <property type="match status" value="1"/>
</dbReference>
<keyword evidence="10" id="KW-0418">Kinase</keyword>
<dbReference type="PANTHER" id="PTHR44936:SF5">
    <property type="entry name" value="SENSOR HISTIDINE KINASE ENVZ"/>
    <property type="match status" value="1"/>
</dbReference>
<keyword evidence="9" id="KW-0547">Nucleotide-binding</keyword>
<protein>
    <recommendedName>
        <fullName evidence="3">histidine kinase</fullName>
        <ecNumber evidence="3">2.7.13.3</ecNumber>
    </recommendedName>
</protein>
<comment type="catalytic activity">
    <reaction evidence="1">
        <text>ATP + protein L-histidine = ADP + protein N-phospho-L-histidine.</text>
        <dbReference type="EC" id="2.7.13.3"/>
    </reaction>
</comment>